<dbReference type="RefSeq" id="WP_061509300.1">
    <property type="nucleotide sequence ID" value="NZ_CP013251.1"/>
</dbReference>
<dbReference type="KEGG" id="emp:EZMO1_1207"/>
<evidence type="ECO:0000313" key="1">
    <source>
        <dbReference type="EMBL" id="AMO55402.1"/>
    </source>
</evidence>
<gene>
    <name evidence="1" type="ORF">EZMO1_1207</name>
</gene>
<accession>A0A142B9H6</accession>
<dbReference type="AlphaFoldDB" id="A0A142B9H6"/>
<name>A0A142B9H6_9GAMM</name>
<evidence type="ECO:0000313" key="2">
    <source>
        <dbReference type="Proteomes" id="UP000071065"/>
    </source>
</evidence>
<sequence length="81" mass="9024">MILTIVSTTPLNVQSIARIALNQQFPTNIRLKTYTLLQGEPFFGFAANNLQPKADILDEFFAQTQAHPGSYEVSGITERIL</sequence>
<protein>
    <submittedName>
        <fullName evidence="1">Uncharacterized protein</fullName>
    </submittedName>
</protein>
<reference evidence="1 2" key="1">
    <citation type="journal article" date="2016" name="Front. Microbiol.">
        <title>Genomic Insight into the Host-Endosymbiont Relationship of Endozoicomonas montiporae CL-33(T) with its Coral Host.</title>
        <authorList>
            <person name="Ding J.-Y."/>
            <person name="Shiu J.-H."/>
            <person name="Chen W.-M."/>
            <person name="Chiang Y.-R."/>
            <person name="Tang S.-L."/>
        </authorList>
    </citation>
    <scope>NUCLEOTIDE SEQUENCE [LARGE SCALE GENOMIC DNA]</scope>
    <source>
        <strain evidence="1 2">CL-33</strain>
    </source>
</reference>
<proteinExistence type="predicted"/>
<dbReference type="EMBL" id="CP013251">
    <property type="protein sequence ID" value="AMO55402.1"/>
    <property type="molecule type" value="Genomic_DNA"/>
</dbReference>
<organism evidence="1 2">
    <name type="scientific">Endozoicomonas montiporae CL-33</name>
    <dbReference type="NCBI Taxonomy" id="570277"/>
    <lineage>
        <taxon>Bacteria</taxon>
        <taxon>Pseudomonadati</taxon>
        <taxon>Pseudomonadota</taxon>
        <taxon>Gammaproteobacteria</taxon>
        <taxon>Oceanospirillales</taxon>
        <taxon>Endozoicomonadaceae</taxon>
        <taxon>Endozoicomonas</taxon>
    </lineage>
</organism>
<dbReference type="Proteomes" id="UP000071065">
    <property type="component" value="Chromosome"/>
</dbReference>